<dbReference type="SUPFAM" id="SSF47240">
    <property type="entry name" value="Ferritin-like"/>
    <property type="match status" value="1"/>
</dbReference>
<protein>
    <submittedName>
        <fullName evidence="2">YciE/YciF family protein</fullName>
    </submittedName>
</protein>
<dbReference type="Proteomes" id="UP000390335">
    <property type="component" value="Unassembled WGS sequence"/>
</dbReference>
<proteinExistence type="predicted"/>
<dbReference type="InterPro" id="IPR012347">
    <property type="entry name" value="Ferritin-like"/>
</dbReference>
<evidence type="ECO:0000313" key="2">
    <source>
        <dbReference type="EMBL" id="GES48768.1"/>
    </source>
</evidence>
<evidence type="ECO:0000313" key="3">
    <source>
        <dbReference type="Proteomes" id="UP000390335"/>
    </source>
</evidence>
<dbReference type="InterPro" id="IPR009078">
    <property type="entry name" value="Ferritin-like_SF"/>
</dbReference>
<feature type="coiled-coil region" evidence="1">
    <location>
        <begin position="47"/>
        <end position="81"/>
    </location>
</feature>
<sequence length="177" mass="20236">MEDAIMAETEIHDMFVIGLRNAYAMENQALGMTRPQPSRLENYPEVAAKLEQHIGETEDQIRRLERILEDLDEDYLNLKDMILSFTSPTTVMSHASVTDEVLKDALTDFAFENYEIAAYKSLLTIADAGNFDEAKHALRESLAEEQAMAKWIDDHLPQITRKFLLMWEGDGRLARQG</sequence>
<accession>A0ABQ0YZT7</accession>
<dbReference type="Pfam" id="PF05974">
    <property type="entry name" value="DUF892"/>
    <property type="match status" value="1"/>
</dbReference>
<gene>
    <name evidence="2" type="ORF">RsS93_13820</name>
</gene>
<evidence type="ECO:0000256" key="1">
    <source>
        <dbReference type="SAM" id="Coils"/>
    </source>
</evidence>
<keyword evidence="1" id="KW-0175">Coiled coil</keyword>
<dbReference type="InterPro" id="IPR010287">
    <property type="entry name" value="DUF892_YciF-like"/>
</dbReference>
<organism evidence="2 3">
    <name type="scientific">Rhizobium dioscoreae</name>
    <dbReference type="NCBI Taxonomy" id="2653122"/>
    <lineage>
        <taxon>Bacteria</taxon>
        <taxon>Pseudomonadati</taxon>
        <taxon>Pseudomonadota</taxon>
        <taxon>Alphaproteobacteria</taxon>
        <taxon>Hyphomicrobiales</taxon>
        <taxon>Rhizobiaceae</taxon>
        <taxon>Rhizobium/Agrobacterium group</taxon>
        <taxon>Rhizobium</taxon>
    </lineage>
</organism>
<name>A0ABQ0YZT7_9HYPH</name>
<comment type="caution">
    <text evidence="2">The sequence shown here is derived from an EMBL/GenBank/DDBJ whole genome shotgun (WGS) entry which is preliminary data.</text>
</comment>
<dbReference type="EMBL" id="BLAJ01000002">
    <property type="protein sequence ID" value="GES48768.1"/>
    <property type="molecule type" value="Genomic_DNA"/>
</dbReference>
<dbReference type="Gene3D" id="1.20.1260.10">
    <property type="match status" value="1"/>
</dbReference>
<keyword evidence="3" id="KW-1185">Reference proteome</keyword>
<reference evidence="2 3" key="1">
    <citation type="journal article" date="2020" name="Genome Biol. Evol.">
        <title>Rhizobium dioscoreae sp. nov., a plant growth-promoting bacterium isolated from yam (Dioscorea species).</title>
        <authorList>
            <person name="Ouyabe M."/>
            <person name="Tanaka N."/>
            <person name="Shiwa Y."/>
            <person name="Fujita N."/>
            <person name="Kikuno H."/>
            <person name="Babil P."/>
            <person name="Shiwachi H."/>
        </authorList>
    </citation>
    <scope>NUCLEOTIDE SEQUENCE [LARGE SCALE GENOMIC DNA]</scope>
    <source>
        <strain evidence="2 3">S-93</strain>
    </source>
</reference>